<evidence type="ECO:0000256" key="1">
    <source>
        <dbReference type="SAM" id="MobiDB-lite"/>
    </source>
</evidence>
<dbReference type="Pfam" id="PF10260">
    <property type="entry name" value="SAYSvFN"/>
    <property type="match status" value="1"/>
</dbReference>
<dbReference type="PANTHER" id="PTHR13527:SF0">
    <property type="entry name" value="SAYSVFN DOMAIN-CONTAINING PROTEIN 1"/>
    <property type="match status" value="1"/>
</dbReference>
<evidence type="ECO:0000313" key="7">
    <source>
        <dbReference type="Proteomes" id="UP000286510"/>
    </source>
</evidence>
<evidence type="ECO:0000313" key="5">
    <source>
        <dbReference type="EMBL" id="RHZ39824.1"/>
    </source>
</evidence>
<feature type="compositionally biased region" description="Acidic residues" evidence="1">
    <location>
        <begin position="138"/>
        <end position="153"/>
    </location>
</feature>
<sequence length="181" mass="20038">MGYNGIVAALTPFIPPFLRVNEQTWVEIKALCPSLAQLRSVLTWQTLKYTVYFAIWTAGLVWSGGHDLVTLYIIASLFTLIVANLGDKEKDSVTVDEHGRAVSIPSAYSVFNTKAKRLAGQLTTEHFEQQIRNRGPLPEDDSDDDDDDDDPDLQEALRQSRAFANAGAGQRLGGGAMNRRR</sequence>
<name>A0A397CLZ6_APHAT</name>
<reference evidence="3 8" key="2">
    <citation type="submission" date="2019-06" db="EMBL/GenBank/DDBJ databases">
        <title>Genomics analysis of Aphanomyces spp. identifies a new class of oomycete effector associated with host adaptation.</title>
        <authorList>
            <person name="Gaulin E."/>
        </authorList>
    </citation>
    <scope>NUCLEOTIDE SEQUENCE [LARGE SCALE GENOMIC DNA]</scope>
    <source>
        <strain evidence="3 8">E</strain>
    </source>
</reference>
<evidence type="ECO:0000313" key="4">
    <source>
        <dbReference type="EMBL" id="RHY46250.1"/>
    </source>
</evidence>
<dbReference type="AlphaFoldDB" id="A0A397CLZ6"/>
<protein>
    <recommendedName>
        <fullName evidence="2">SAYSvFN domain-containing protein</fullName>
    </recommendedName>
</protein>
<dbReference type="Proteomes" id="UP000286510">
    <property type="component" value="Unassembled WGS sequence"/>
</dbReference>
<evidence type="ECO:0000313" key="3">
    <source>
        <dbReference type="EMBL" id="KAF0726410.1"/>
    </source>
</evidence>
<dbReference type="VEuPathDB" id="FungiDB:H257_01704"/>
<dbReference type="EMBL" id="QUTF01007229">
    <property type="protein sequence ID" value="RHZ39824.1"/>
    <property type="molecule type" value="Genomic_DNA"/>
</dbReference>
<dbReference type="InterPro" id="IPR039159">
    <property type="entry name" value="SAYSD1"/>
</dbReference>
<dbReference type="Proteomes" id="UP000266643">
    <property type="component" value="Unassembled WGS sequence"/>
</dbReference>
<gene>
    <name evidence="3" type="ORF">AaE_009612</name>
    <name evidence="5" type="ORF">DYB26_009075</name>
    <name evidence="4" type="ORF">DYB30_012976</name>
</gene>
<organism evidence="4 6">
    <name type="scientific">Aphanomyces astaci</name>
    <name type="common">Crayfish plague agent</name>
    <dbReference type="NCBI Taxonomy" id="112090"/>
    <lineage>
        <taxon>Eukaryota</taxon>
        <taxon>Sar</taxon>
        <taxon>Stramenopiles</taxon>
        <taxon>Oomycota</taxon>
        <taxon>Saprolegniomycetes</taxon>
        <taxon>Saprolegniales</taxon>
        <taxon>Verrucalvaceae</taxon>
        <taxon>Aphanomyces</taxon>
    </lineage>
</organism>
<comment type="caution">
    <text evidence="4">The sequence shown here is derived from an EMBL/GenBank/DDBJ whole genome shotgun (WGS) entry which is preliminary data.</text>
</comment>
<evidence type="ECO:0000313" key="6">
    <source>
        <dbReference type="Proteomes" id="UP000266643"/>
    </source>
</evidence>
<evidence type="ECO:0000313" key="8">
    <source>
        <dbReference type="Proteomes" id="UP000469452"/>
    </source>
</evidence>
<dbReference type="Proteomes" id="UP000469452">
    <property type="component" value="Unassembled WGS sequence"/>
</dbReference>
<feature type="region of interest" description="Disordered" evidence="1">
    <location>
        <begin position="128"/>
        <end position="181"/>
    </location>
</feature>
<feature type="compositionally biased region" description="Gly residues" evidence="1">
    <location>
        <begin position="170"/>
        <end position="181"/>
    </location>
</feature>
<dbReference type="PANTHER" id="PTHR13527">
    <property type="entry name" value="SAYSVFN DOMAIN-CONTAINING PROTEIN 1"/>
    <property type="match status" value="1"/>
</dbReference>
<dbReference type="InterPro" id="IPR019387">
    <property type="entry name" value="SAYSvFN_dom"/>
</dbReference>
<accession>A0A397CLZ6</accession>
<proteinExistence type="predicted"/>
<evidence type="ECO:0000259" key="2">
    <source>
        <dbReference type="Pfam" id="PF10260"/>
    </source>
</evidence>
<feature type="domain" description="SAYSvFN" evidence="2">
    <location>
        <begin position="52"/>
        <end position="131"/>
    </location>
</feature>
<reference evidence="6 7" key="1">
    <citation type="submission" date="2018-08" db="EMBL/GenBank/DDBJ databases">
        <title>Aphanomyces genome sequencing and annotation.</title>
        <authorList>
            <person name="Minardi D."/>
            <person name="Oidtmann B."/>
            <person name="Van Der Giezen M."/>
            <person name="Studholme D.J."/>
        </authorList>
    </citation>
    <scope>NUCLEOTIDE SEQUENCE [LARGE SCALE GENOMIC DNA]</scope>
    <source>
        <strain evidence="4 6">D2</strain>
        <strain evidence="5 7">FDL457</strain>
    </source>
</reference>
<dbReference type="EMBL" id="VJMI01015572">
    <property type="protein sequence ID" value="KAF0726410.1"/>
    <property type="molecule type" value="Genomic_DNA"/>
</dbReference>
<dbReference type="EMBL" id="QUTD01008427">
    <property type="protein sequence ID" value="RHY46250.1"/>
    <property type="molecule type" value="Genomic_DNA"/>
</dbReference>